<reference evidence="1 2" key="1">
    <citation type="submission" date="2023-10" db="EMBL/GenBank/DDBJ databases">
        <title>Characteristics and mechanism of a salt-tolerant marine origin heterotrophic nitrifying- aerobic denitrifying bacteria Marinobacter xestospongiae HN1.</title>
        <authorList>
            <person name="Qi R."/>
        </authorList>
    </citation>
    <scope>NUCLEOTIDE SEQUENCE [LARGE SCALE GENOMIC DNA]</scope>
    <source>
        <strain evidence="1 2">HN1</strain>
    </source>
</reference>
<proteinExistence type="predicted"/>
<evidence type="ECO:0000313" key="2">
    <source>
        <dbReference type="Proteomes" id="UP001269819"/>
    </source>
</evidence>
<sequence>MSGFGFQPQSTNSHFAGIVFVSSLQHRYYNAVQIFLNRYASQIQRMLESDDISFANWLSGLGRTYNGHTALMVGKQRNIEMIVGWDPLSAMKAFIKSTQLGYSAMPPIEGSWHNDVGMDGDPTAVFYGLSIDEQQYRGFKELLSSLIGRRDFGPHLADAGIDFRYAFAPADWMKITSSLENQNNSMDQINIVSNCSDAAFHILSTFLYEWRKPHLVEELKSFIDIGSRSCKNFSQGKLMQWATSTSIRPRL</sequence>
<dbReference type="EMBL" id="JAWIIJ010000002">
    <property type="protein sequence ID" value="MDV2077802.1"/>
    <property type="molecule type" value="Genomic_DNA"/>
</dbReference>
<dbReference type="Proteomes" id="UP001269819">
    <property type="component" value="Unassembled WGS sequence"/>
</dbReference>
<accession>A0ABU3VU52</accession>
<comment type="caution">
    <text evidence="1">The sequence shown here is derived from an EMBL/GenBank/DDBJ whole genome shotgun (WGS) entry which is preliminary data.</text>
</comment>
<evidence type="ECO:0000313" key="1">
    <source>
        <dbReference type="EMBL" id="MDV2077802.1"/>
    </source>
</evidence>
<keyword evidence="2" id="KW-1185">Reference proteome</keyword>
<name>A0ABU3VU52_9GAMM</name>
<gene>
    <name evidence="1" type="ORF">RYS15_03875</name>
</gene>
<protein>
    <submittedName>
        <fullName evidence="1">Uncharacterized protein</fullName>
    </submittedName>
</protein>
<dbReference type="RefSeq" id="WP_316972681.1">
    <property type="nucleotide sequence ID" value="NZ_JAWIIJ010000002.1"/>
</dbReference>
<organism evidence="1 2">
    <name type="scientific">Marinobacter xestospongiae</name>
    <dbReference type="NCBI Taxonomy" id="994319"/>
    <lineage>
        <taxon>Bacteria</taxon>
        <taxon>Pseudomonadati</taxon>
        <taxon>Pseudomonadota</taxon>
        <taxon>Gammaproteobacteria</taxon>
        <taxon>Pseudomonadales</taxon>
        <taxon>Marinobacteraceae</taxon>
        <taxon>Marinobacter</taxon>
    </lineage>
</organism>